<gene>
    <name evidence="1" type="ORF">J0S82_015497</name>
</gene>
<dbReference type="EMBL" id="JAGFMF010011725">
    <property type="protein sequence ID" value="KAG8514807.1"/>
    <property type="molecule type" value="Genomic_DNA"/>
</dbReference>
<name>A0A8J6DMC9_GALPY</name>
<evidence type="ECO:0000313" key="1">
    <source>
        <dbReference type="EMBL" id="KAG8514807.1"/>
    </source>
</evidence>
<accession>A0A8J6DMC9</accession>
<comment type="caution">
    <text evidence="1">The sequence shown here is derived from an EMBL/GenBank/DDBJ whole genome shotgun (WGS) entry which is preliminary data.</text>
</comment>
<sequence length="194" mass="20708">MSSGTLLRSASVGLPSSRLAPVFVHPKWADVSLVIQLPHAEAPTSLFYSVLVMVFVWQRCSGVAGGGAAAAEASKGQGFESSDSGAQFEAIENCIPIIDTLGHKDFIKNITTSISKANFSMLIMVGFLARFEANISKKLEPGEEGGKYHLYDIAEATRHVFLFHQEASMAALQDEHKIGANGMVLVGLVKTGIV</sequence>
<keyword evidence="2" id="KW-1185">Reference proteome</keyword>
<organism evidence="1 2">
    <name type="scientific">Galemys pyrenaicus</name>
    <name type="common">Iberian desman</name>
    <name type="synonym">Pyrenean desman</name>
    <dbReference type="NCBI Taxonomy" id="202257"/>
    <lineage>
        <taxon>Eukaryota</taxon>
        <taxon>Metazoa</taxon>
        <taxon>Chordata</taxon>
        <taxon>Craniata</taxon>
        <taxon>Vertebrata</taxon>
        <taxon>Euteleostomi</taxon>
        <taxon>Mammalia</taxon>
        <taxon>Eutheria</taxon>
        <taxon>Laurasiatheria</taxon>
        <taxon>Eulipotyphla</taxon>
        <taxon>Talpidae</taxon>
        <taxon>Galemys</taxon>
    </lineage>
</organism>
<protein>
    <submittedName>
        <fullName evidence="1">Uncharacterized protein</fullName>
    </submittedName>
</protein>
<reference evidence="1" key="1">
    <citation type="journal article" date="2021" name="Evol. Appl.">
        <title>The genome of the Pyrenean desman and the effects of bottlenecks and inbreeding on the genomic landscape of an endangered species.</title>
        <authorList>
            <person name="Escoda L."/>
            <person name="Castresana J."/>
        </authorList>
    </citation>
    <scope>NUCLEOTIDE SEQUENCE</scope>
    <source>
        <strain evidence="1">IBE-C5619</strain>
    </source>
</reference>
<dbReference type="Proteomes" id="UP000700334">
    <property type="component" value="Unassembled WGS sequence"/>
</dbReference>
<dbReference type="AlphaFoldDB" id="A0A8J6DMC9"/>
<proteinExistence type="predicted"/>
<evidence type="ECO:0000313" key="2">
    <source>
        <dbReference type="Proteomes" id="UP000700334"/>
    </source>
</evidence>